<dbReference type="SUPFAM" id="SSF47973">
    <property type="entry name" value="Ribosomal protein S7"/>
    <property type="match status" value="1"/>
</dbReference>
<keyword evidence="3" id="KW-0687">Ribonucleoprotein</keyword>
<comment type="similarity">
    <text evidence="1">Belongs to the universal ribosomal protein uS7 family.</text>
</comment>
<evidence type="ECO:0000256" key="1">
    <source>
        <dbReference type="ARBA" id="ARBA00007151"/>
    </source>
</evidence>
<evidence type="ECO:0000313" key="5">
    <source>
        <dbReference type="EMBL" id="QGN73903.1"/>
    </source>
</evidence>
<dbReference type="GO" id="GO:1990904">
    <property type="term" value="C:ribonucleoprotein complex"/>
    <property type="evidence" value="ECO:0007669"/>
    <property type="project" value="UniProtKB-KW"/>
</dbReference>
<dbReference type="Gene3D" id="1.10.455.10">
    <property type="entry name" value="Ribosomal protein S7 domain"/>
    <property type="match status" value="1"/>
</dbReference>
<dbReference type="GO" id="GO:0006412">
    <property type="term" value="P:translation"/>
    <property type="evidence" value="ECO:0007669"/>
    <property type="project" value="InterPro"/>
</dbReference>
<dbReference type="InterPro" id="IPR023798">
    <property type="entry name" value="Ribosomal_uS7_dom"/>
</dbReference>
<organism evidence="5">
    <name type="scientific">prasinophyte sp. MBIC10622</name>
    <dbReference type="NCBI Taxonomy" id="156113"/>
    <lineage>
        <taxon>Eukaryota</taxon>
        <taxon>Viridiplantae</taxon>
        <taxon>Chlorophyta</taxon>
    </lineage>
</organism>
<geneLocation type="mitochondrion" evidence="5"/>
<keyword evidence="2 5" id="KW-0689">Ribosomal protein</keyword>
<evidence type="ECO:0000259" key="4">
    <source>
        <dbReference type="Pfam" id="PF00177"/>
    </source>
</evidence>
<dbReference type="GO" id="GO:0005840">
    <property type="term" value="C:ribosome"/>
    <property type="evidence" value="ECO:0007669"/>
    <property type="project" value="UniProtKB-KW"/>
</dbReference>
<dbReference type="InterPro" id="IPR000235">
    <property type="entry name" value="Ribosomal_uS7"/>
</dbReference>
<dbReference type="Pfam" id="PF00177">
    <property type="entry name" value="Ribosomal_S7"/>
    <property type="match status" value="1"/>
</dbReference>
<dbReference type="InterPro" id="IPR036823">
    <property type="entry name" value="Ribosomal_uS7_dom_sf"/>
</dbReference>
<dbReference type="AlphaFoldDB" id="A0A650AKJ1"/>
<dbReference type="EMBL" id="MN662311">
    <property type="protein sequence ID" value="QGN73903.1"/>
    <property type="molecule type" value="Genomic_DNA"/>
</dbReference>
<name>A0A650AKJ1_9CHLO</name>
<accession>A0A650AKJ1</accession>
<protein>
    <submittedName>
        <fullName evidence="5">Ribosomal protein S7</fullName>
    </submittedName>
</protein>
<proteinExistence type="inferred from homology"/>
<evidence type="ECO:0000256" key="2">
    <source>
        <dbReference type="ARBA" id="ARBA00022980"/>
    </source>
</evidence>
<keyword evidence="5" id="KW-0496">Mitochondrion</keyword>
<dbReference type="PANTHER" id="PTHR11205">
    <property type="entry name" value="RIBOSOMAL PROTEIN S7"/>
    <property type="match status" value="1"/>
</dbReference>
<feature type="domain" description="Small ribosomal subunit protein uS7" evidence="4">
    <location>
        <begin position="14"/>
        <end position="162"/>
    </location>
</feature>
<gene>
    <name evidence="5" type="primary">rps7</name>
</gene>
<reference evidence="5" key="1">
    <citation type="submission" date="2019-11" db="EMBL/GenBank/DDBJ databases">
        <title>Complete mitogenomes of the marine picoplanktonic green algae Prasinoderma sp. MBIC 10622 and Prasinococcus capsulatus CCMP 1194 (Palmophyllophyceae).</title>
        <authorList>
            <person name="Turmel M."/>
            <person name="Otis C."/>
            <person name="Lemieux C."/>
        </authorList>
    </citation>
    <scope>NUCLEOTIDE SEQUENCE</scope>
</reference>
<dbReference type="PIRSF" id="PIRSF002122">
    <property type="entry name" value="RPS7p_RPS7a_RPS5e_RPS7o"/>
    <property type="match status" value="1"/>
</dbReference>
<sequence>MKTTFSSSTELSVFSRTNHEQEILLERFVRILMKHGDKSMARRTLQKALRIAKHLVLPASSICPSTTEFLEQVILHVRPSVEVRRVRVAGTVYQTPSIVPGYRQDTLAFRWLIEGGRQRHHGGGYNKGFSAGLGQELADAWNKQGYARKKRDDLHRLAEANRAYAHYRWW</sequence>
<evidence type="ECO:0000256" key="3">
    <source>
        <dbReference type="ARBA" id="ARBA00023274"/>
    </source>
</evidence>